<evidence type="ECO:0000256" key="5">
    <source>
        <dbReference type="RuleBase" id="RU366062"/>
    </source>
</evidence>
<feature type="domain" description="FAD-dependent oxidoreductase 2 FAD-binding" evidence="6">
    <location>
        <begin position="7"/>
        <end position="439"/>
    </location>
</feature>
<reference evidence="7 8" key="1">
    <citation type="submission" date="2024-11" db="EMBL/GenBank/DDBJ databases">
        <authorList>
            <person name="Lucas J.A."/>
        </authorList>
    </citation>
    <scope>NUCLEOTIDE SEQUENCE [LARGE SCALE GENOMIC DNA]</scope>
    <source>
        <strain evidence="7 8">Z 5.4</strain>
    </source>
</reference>
<dbReference type="RefSeq" id="WP_406583429.1">
    <property type="nucleotide sequence ID" value="NZ_JBJHQH010000031.1"/>
</dbReference>
<sequence length="460" mass="49692">MLMESYDLVILGGGLAGICAAVEAGEQGANVLLLEKQDELGGSTVLSSGYMAFAGTDMQDTAGILDSTESLLADMMEVGGRVNDPSLVSTYGRHQLETYSWLVDHGVEFRSLEAVSGHSVPRGHIIDPHQAIQSLYRIVKQLPNVTVHFNAPAKRILKNTEGRIDRVLYEFEGKELTVLASKGVILASGGFAKSEELLQQFAPQLNGALRIGGSGNQGDGLKMAWEHGAWVHDLPYLNGTFGFHPTASGAVKSQGLAFYKGGIIVNQLGKRFVNESISYKLLGKAAFEQPDQITYQVWDQTVMDKSVFDDPLYDLELLRRRRLLYVVETLEELADCIDVPLEVLEETISRYNQGIQNGEDPDYGRKTLTHNFGKPTPIEKAPFYAFESTVAMLATYAGIAVNAAGQVVNPYAEPIPGLYAAGEITGGFHGAGYMTGSSLGKAAVFGRLAVQAALAEVPVK</sequence>
<comment type="similarity">
    <text evidence="5">Belongs to the FAD-dependent oxidoreductase 2 family. FRD/SDH subfamily.</text>
</comment>
<protein>
    <submittedName>
        <fullName evidence="7">Flavocytochrome c</fullName>
    </submittedName>
</protein>
<evidence type="ECO:0000259" key="6">
    <source>
        <dbReference type="Pfam" id="PF00890"/>
    </source>
</evidence>
<evidence type="ECO:0000313" key="7">
    <source>
        <dbReference type="EMBL" id="MFK9095019.1"/>
    </source>
</evidence>
<dbReference type="NCBIfam" id="TIGR01813">
    <property type="entry name" value="flavo_cyto_c"/>
    <property type="match status" value="1"/>
</dbReference>
<comment type="cofactor">
    <cofactor evidence="1">
        <name>FAD</name>
        <dbReference type="ChEBI" id="CHEBI:57692"/>
    </cofactor>
</comment>
<dbReference type="InterPro" id="IPR003953">
    <property type="entry name" value="FAD-dep_OxRdtase_2_FAD-bd"/>
</dbReference>
<dbReference type="InterPro" id="IPR010960">
    <property type="entry name" value="Flavocytochrome_c"/>
</dbReference>
<dbReference type="EMBL" id="JBJHQH010000031">
    <property type="protein sequence ID" value="MFK9095019.1"/>
    <property type="molecule type" value="Genomic_DNA"/>
</dbReference>
<dbReference type="Proteomes" id="UP001623041">
    <property type="component" value="Unassembled WGS sequence"/>
</dbReference>
<dbReference type="SUPFAM" id="SSF56425">
    <property type="entry name" value="Succinate dehydrogenase/fumarate reductase flavoprotein, catalytic domain"/>
    <property type="match status" value="1"/>
</dbReference>
<evidence type="ECO:0000256" key="4">
    <source>
        <dbReference type="ARBA" id="ARBA00023002"/>
    </source>
</evidence>
<organism evidence="7 8">
    <name type="scientific">Bacillus salipaludis</name>
    <dbReference type="NCBI Taxonomy" id="2547811"/>
    <lineage>
        <taxon>Bacteria</taxon>
        <taxon>Bacillati</taxon>
        <taxon>Bacillota</taxon>
        <taxon>Bacilli</taxon>
        <taxon>Bacillales</taxon>
        <taxon>Bacillaceae</taxon>
        <taxon>Bacillus</taxon>
    </lineage>
</organism>
<dbReference type="PANTHER" id="PTHR43400:SF10">
    <property type="entry name" value="3-OXOSTEROID 1-DEHYDROGENASE"/>
    <property type="match status" value="1"/>
</dbReference>
<dbReference type="Gene3D" id="3.90.700.10">
    <property type="entry name" value="Succinate dehydrogenase/fumarate reductase flavoprotein, catalytic domain"/>
    <property type="match status" value="1"/>
</dbReference>
<dbReference type="InterPro" id="IPR050315">
    <property type="entry name" value="FAD-oxidoreductase_2"/>
</dbReference>
<dbReference type="InterPro" id="IPR036188">
    <property type="entry name" value="FAD/NAD-bd_sf"/>
</dbReference>
<dbReference type="SUPFAM" id="SSF51905">
    <property type="entry name" value="FAD/NAD(P)-binding domain"/>
    <property type="match status" value="1"/>
</dbReference>
<keyword evidence="2 5" id="KW-0285">Flavoprotein</keyword>
<keyword evidence="4 5" id="KW-0560">Oxidoreductase</keyword>
<dbReference type="InterPro" id="IPR027477">
    <property type="entry name" value="Succ_DH/fumarate_Rdtase_cat_sf"/>
</dbReference>
<dbReference type="PANTHER" id="PTHR43400">
    <property type="entry name" value="FUMARATE REDUCTASE"/>
    <property type="match status" value="1"/>
</dbReference>
<name>A0ABW8RQM4_9BACI</name>
<evidence type="ECO:0000256" key="1">
    <source>
        <dbReference type="ARBA" id="ARBA00001974"/>
    </source>
</evidence>
<keyword evidence="8" id="KW-1185">Reference proteome</keyword>
<evidence type="ECO:0000256" key="2">
    <source>
        <dbReference type="ARBA" id="ARBA00022630"/>
    </source>
</evidence>
<keyword evidence="3 5" id="KW-0274">FAD</keyword>
<evidence type="ECO:0000313" key="8">
    <source>
        <dbReference type="Proteomes" id="UP001623041"/>
    </source>
</evidence>
<accession>A0ABW8RQM4</accession>
<evidence type="ECO:0000256" key="3">
    <source>
        <dbReference type="ARBA" id="ARBA00022827"/>
    </source>
</evidence>
<comment type="caution">
    <text evidence="7">The sequence shown here is derived from an EMBL/GenBank/DDBJ whole genome shotgun (WGS) entry which is preliminary data.</text>
</comment>
<dbReference type="Pfam" id="PF00890">
    <property type="entry name" value="FAD_binding_2"/>
    <property type="match status" value="1"/>
</dbReference>
<dbReference type="Gene3D" id="3.50.50.60">
    <property type="entry name" value="FAD/NAD(P)-binding domain"/>
    <property type="match status" value="1"/>
</dbReference>
<dbReference type="PRINTS" id="PR00368">
    <property type="entry name" value="FADPNR"/>
</dbReference>
<proteinExistence type="inferred from homology"/>
<gene>
    <name evidence="7" type="ORF">ACJEBI_26570</name>
</gene>